<reference evidence="5" key="1">
    <citation type="submission" date="2025-08" db="UniProtKB">
        <authorList>
            <consortium name="Ensembl"/>
        </authorList>
    </citation>
    <scope>IDENTIFICATION</scope>
</reference>
<dbReference type="Pfam" id="PF03148">
    <property type="entry name" value="Tektin"/>
    <property type="match status" value="1"/>
</dbReference>
<dbReference type="InterPro" id="IPR048256">
    <property type="entry name" value="Tektin-like"/>
</dbReference>
<evidence type="ECO:0000313" key="6">
    <source>
        <dbReference type="Proteomes" id="UP000472277"/>
    </source>
</evidence>
<keyword evidence="4" id="KW-0969">Cilium</keyword>
<comment type="subcellular location">
    <subcellularLocation>
        <location evidence="4">Cytoplasm</location>
        <location evidence="4">Cytoskeleton</location>
        <location evidence="4">Cilium axoneme</location>
    </subcellularLocation>
</comment>
<evidence type="ECO:0000313" key="5">
    <source>
        <dbReference type="Ensembl" id="ENSSTUP00000095528.1"/>
    </source>
</evidence>
<dbReference type="OMA" id="NIDTICA"/>
<keyword evidence="4" id="KW-0282">Flagellum</keyword>
<protein>
    <recommendedName>
        <fullName evidence="4">Tektin</fullName>
    </recommendedName>
</protein>
<dbReference type="GO" id="GO:0060271">
    <property type="term" value="P:cilium assembly"/>
    <property type="evidence" value="ECO:0007669"/>
    <property type="project" value="UniProtKB-UniRule"/>
</dbReference>
<dbReference type="InParanoid" id="A0A674DIK1"/>
<comment type="similarity">
    <text evidence="1 4">Belongs to the tektin family.</text>
</comment>
<accession>A0A674DIK1</accession>
<evidence type="ECO:0000256" key="1">
    <source>
        <dbReference type="ARBA" id="ARBA00007209"/>
    </source>
</evidence>
<name>A0A674DIK1_SALTR</name>
<dbReference type="InterPro" id="IPR000435">
    <property type="entry name" value="Tektins"/>
</dbReference>
<evidence type="ECO:0000256" key="2">
    <source>
        <dbReference type="ARBA" id="ARBA00022490"/>
    </source>
</evidence>
<keyword evidence="6" id="KW-1185">Reference proteome</keyword>
<dbReference type="FunCoup" id="A0A674DIK1">
    <property type="interactions" value="954"/>
</dbReference>
<dbReference type="GeneTree" id="ENSGT00950000182894"/>
<reference evidence="5" key="2">
    <citation type="submission" date="2025-09" db="UniProtKB">
        <authorList>
            <consortium name="Ensembl"/>
        </authorList>
    </citation>
    <scope>IDENTIFICATION</scope>
</reference>
<proteinExistence type="inferred from homology"/>
<dbReference type="Ensembl" id="ENSSTUT00000102573.1">
    <property type="protein sequence ID" value="ENSSTUP00000095528.1"/>
    <property type="gene ID" value="ENSSTUG00000042941.1"/>
</dbReference>
<dbReference type="PANTHER" id="PTHR19960">
    <property type="entry name" value="TEKTIN"/>
    <property type="match status" value="1"/>
</dbReference>
<keyword evidence="4" id="KW-0966">Cell projection</keyword>
<dbReference type="Proteomes" id="UP000472277">
    <property type="component" value="Unassembled WGS sequence"/>
</dbReference>
<dbReference type="GO" id="GO:0015630">
    <property type="term" value="C:microtubule cytoskeleton"/>
    <property type="evidence" value="ECO:0007669"/>
    <property type="project" value="UniProtKB-UniRule"/>
</dbReference>
<sequence length="435" mass="49961">MSSEVLVPRYNFDSRSVAQAGDPFTPTDAEATFKEGFYSSSGLATAGYRSSKYSPEEWHINNFSTLHQAVTDQNNAERIRHESKTLYKETEAGTLHTQAEGTRHLDERLQDIHFWKSELQRHIEKLVSETDLLLQQKRWLLKSLDATEIPFAIATDNLTCRERRLGPDQVKDRVEEELLKEVELVRTIQALLKRTLSQAVNQIKCNRDAKQTLELDWSDKYQAYSLDDQCGRYNNMSTDTQYHPNSDNLQDQLCNRDAWVSFTQDNLSVAQREEQASVELRLARGCSNVDQAFSQRCLQLTEAKTQLQLHLTQILDQIGAQERNIVSLQQALYDKEAPLRVAQSRLHQRSHRPHMELCRDTPQFSLVGEVGQISQTMSSLQQQLSAARSSLSHLEESRMVLEKDIGCKTHSLLIDRDKCMSHRTRYPTFIALSGY</sequence>
<dbReference type="GO" id="GO:0036126">
    <property type="term" value="C:sperm flagellum"/>
    <property type="evidence" value="ECO:0007669"/>
    <property type="project" value="TreeGrafter"/>
</dbReference>
<organism evidence="5 6">
    <name type="scientific">Salmo trutta</name>
    <name type="common">Brown trout</name>
    <dbReference type="NCBI Taxonomy" id="8032"/>
    <lineage>
        <taxon>Eukaryota</taxon>
        <taxon>Metazoa</taxon>
        <taxon>Chordata</taxon>
        <taxon>Craniata</taxon>
        <taxon>Vertebrata</taxon>
        <taxon>Euteleostomi</taxon>
        <taxon>Actinopterygii</taxon>
        <taxon>Neopterygii</taxon>
        <taxon>Teleostei</taxon>
        <taxon>Protacanthopterygii</taxon>
        <taxon>Salmoniformes</taxon>
        <taxon>Salmonidae</taxon>
        <taxon>Salmoninae</taxon>
        <taxon>Salmo</taxon>
    </lineage>
</organism>
<dbReference type="PRINTS" id="PR00511">
    <property type="entry name" value="TEKTIN"/>
</dbReference>
<dbReference type="GO" id="GO:0005634">
    <property type="term" value="C:nucleus"/>
    <property type="evidence" value="ECO:0007669"/>
    <property type="project" value="TreeGrafter"/>
</dbReference>
<dbReference type="GO" id="GO:0005930">
    <property type="term" value="C:axoneme"/>
    <property type="evidence" value="ECO:0007669"/>
    <property type="project" value="UniProtKB-SubCell"/>
</dbReference>
<evidence type="ECO:0000256" key="3">
    <source>
        <dbReference type="ARBA" id="ARBA00023054"/>
    </source>
</evidence>
<evidence type="ECO:0000256" key="4">
    <source>
        <dbReference type="RuleBase" id="RU367040"/>
    </source>
</evidence>
<dbReference type="AlphaFoldDB" id="A0A674DIK1"/>
<dbReference type="PANTHER" id="PTHR19960:SF12">
    <property type="entry name" value="TEKTIN-4"/>
    <property type="match status" value="1"/>
</dbReference>
<keyword evidence="3" id="KW-0175">Coiled coil</keyword>
<keyword evidence="2" id="KW-0963">Cytoplasm</keyword>
<dbReference type="GO" id="GO:0060294">
    <property type="term" value="P:cilium movement involved in cell motility"/>
    <property type="evidence" value="ECO:0007669"/>
    <property type="project" value="UniProtKB-UniRule"/>
</dbReference>